<dbReference type="InterPro" id="IPR036761">
    <property type="entry name" value="TTHA0802/YceI-like_sf"/>
</dbReference>
<sequence>MSTKPGWVRDSSAHHERRRTVTDYSELTGEYTLDADHSRLGFVARHAMVTKVRGAFNDVEGTIVVDGKEPGNSRAEVKVKTASIDTRNEQRDGHLRANDFLDIEKYPEITFASTGIRQTGEDTFDVTGDLTVKDVTKSVTIPFEFGGAATDPFGNFRIGFEGSLRIDRKDYNVTWNAPLEAGGVLVGDKIALEFEVSAVRKS</sequence>
<evidence type="ECO:0000259" key="2">
    <source>
        <dbReference type="SMART" id="SM00867"/>
    </source>
</evidence>
<dbReference type="PANTHER" id="PTHR34406:SF1">
    <property type="entry name" value="PROTEIN YCEI"/>
    <property type="match status" value="1"/>
</dbReference>
<dbReference type="EMBL" id="JAAGOB010000006">
    <property type="protein sequence ID" value="NED96348.1"/>
    <property type="molecule type" value="Genomic_DNA"/>
</dbReference>
<feature type="domain" description="Lipid/polyisoprenoid-binding YceI-like" evidence="2">
    <location>
        <begin position="30"/>
        <end position="199"/>
    </location>
</feature>
<proteinExistence type="inferred from homology"/>
<reference evidence="3 4" key="1">
    <citation type="submission" date="2020-02" db="EMBL/GenBank/DDBJ databases">
        <authorList>
            <person name="Li X.-J."/>
            <person name="Feng X.-M."/>
        </authorList>
    </citation>
    <scope>NUCLEOTIDE SEQUENCE [LARGE SCALE GENOMIC DNA]</scope>
    <source>
        <strain evidence="3 4">CGMCC 4.7225</strain>
    </source>
</reference>
<comment type="caution">
    <text evidence="3">The sequence shown here is derived from an EMBL/GenBank/DDBJ whole genome shotgun (WGS) entry which is preliminary data.</text>
</comment>
<name>A0A6N9YND2_9ACTN</name>
<organism evidence="3 4">
    <name type="scientific">Phytoactinopolyspora alkaliphila</name>
    <dbReference type="NCBI Taxonomy" id="1783498"/>
    <lineage>
        <taxon>Bacteria</taxon>
        <taxon>Bacillati</taxon>
        <taxon>Actinomycetota</taxon>
        <taxon>Actinomycetes</taxon>
        <taxon>Jiangellales</taxon>
        <taxon>Jiangellaceae</taxon>
        <taxon>Phytoactinopolyspora</taxon>
    </lineage>
</organism>
<dbReference type="Pfam" id="PF04264">
    <property type="entry name" value="YceI"/>
    <property type="match status" value="1"/>
</dbReference>
<dbReference type="Proteomes" id="UP000469185">
    <property type="component" value="Unassembled WGS sequence"/>
</dbReference>
<dbReference type="SMART" id="SM00867">
    <property type="entry name" value="YceI"/>
    <property type="match status" value="1"/>
</dbReference>
<comment type="similarity">
    <text evidence="1">Belongs to the UPF0312 family.</text>
</comment>
<dbReference type="AlphaFoldDB" id="A0A6N9YND2"/>
<accession>A0A6N9YND2</accession>
<dbReference type="SUPFAM" id="SSF101874">
    <property type="entry name" value="YceI-like"/>
    <property type="match status" value="1"/>
</dbReference>
<protein>
    <submittedName>
        <fullName evidence="3">YceI family protein</fullName>
    </submittedName>
</protein>
<evidence type="ECO:0000313" key="3">
    <source>
        <dbReference type="EMBL" id="NED96348.1"/>
    </source>
</evidence>
<evidence type="ECO:0000313" key="4">
    <source>
        <dbReference type="Proteomes" id="UP000469185"/>
    </source>
</evidence>
<gene>
    <name evidence="3" type="ORF">G1H11_13630</name>
</gene>
<dbReference type="Gene3D" id="2.40.128.110">
    <property type="entry name" value="Lipid/polyisoprenoid-binding, YceI-like"/>
    <property type="match status" value="1"/>
</dbReference>
<dbReference type="PANTHER" id="PTHR34406">
    <property type="entry name" value="PROTEIN YCEI"/>
    <property type="match status" value="1"/>
</dbReference>
<evidence type="ECO:0000256" key="1">
    <source>
        <dbReference type="ARBA" id="ARBA00008812"/>
    </source>
</evidence>
<dbReference type="InterPro" id="IPR007372">
    <property type="entry name" value="Lipid/polyisoprenoid-bd_YceI"/>
</dbReference>
<keyword evidence="4" id="KW-1185">Reference proteome</keyword>